<evidence type="ECO:0000313" key="4">
    <source>
        <dbReference type="EMBL" id="QEL14207.1"/>
    </source>
</evidence>
<dbReference type="InterPro" id="IPR011006">
    <property type="entry name" value="CheY-like_superfamily"/>
</dbReference>
<dbReference type="AlphaFoldDB" id="A0A5C1A7L0"/>
<evidence type="ECO:0000256" key="1">
    <source>
        <dbReference type="ARBA" id="ARBA00022553"/>
    </source>
</evidence>
<evidence type="ECO:0000313" key="5">
    <source>
        <dbReference type="Proteomes" id="UP000324974"/>
    </source>
</evidence>
<dbReference type="Gene3D" id="3.40.50.2300">
    <property type="match status" value="1"/>
</dbReference>
<protein>
    <submittedName>
        <fullName evidence="4">Hybrid sensor histidine kinase/response regulator</fullName>
    </submittedName>
</protein>
<dbReference type="RefSeq" id="WP_149109117.1">
    <property type="nucleotide sequence ID" value="NZ_CP042425.1"/>
</dbReference>
<accession>A0A5C1A7L0</accession>
<dbReference type="CDD" id="cd00156">
    <property type="entry name" value="REC"/>
    <property type="match status" value="1"/>
</dbReference>
<dbReference type="InterPro" id="IPR050595">
    <property type="entry name" value="Bact_response_regulator"/>
</dbReference>
<name>A0A5C1A7L0_9BACT</name>
<dbReference type="SMART" id="SM00448">
    <property type="entry name" value="REC"/>
    <property type="match status" value="1"/>
</dbReference>
<dbReference type="Pfam" id="PF00072">
    <property type="entry name" value="Response_reg"/>
    <property type="match status" value="1"/>
</dbReference>
<dbReference type="OrthoDB" id="9779069at2"/>
<dbReference type="PROSITE" id="PS50110">
    <property type="entry name" value="RESPONSE_REGULATORY"/>
    <property type="match status" value="1"/>
</dbReference>
<dbReference type="PANTHER" id="PTHR44591:SF3">
    <property type="entry name" value="RESPONSE REGULATORY DOMAIN-CONTAINING PROTEIN"/>
    <property type="match status" value="1"/>
</dbReference>
<dbReference type="Proteomes" id="UP000324974">
    <property type="component" value="Chromosome"/>
</dbReference>
<gene>
    <name evidence="4" type="ORF">PX52LOC_01077</name>
</gene>
<organism evidence="4 5">
    <name type="scientific">Limnoglobus roseus</name>
    <dbReference type="NCBI Taxonomy" id="2598579"/>
    <lineage>
        <taxon>Bacteria</taxon>
        <taxon>Pseudomonadati</taxon>
        <taxon>Planctomycetota</taxon>
        <taxon>Planctomycetia</taxon>
        <taxon>Gemmatales</taxon>
        <taxon>Gemmataceae</taxon>
        <taxon>Limnoglobus</taxon>
    </lineage>
</organism>
<feature type="domain" description="Response regulatory" evidence="3">
    <location>
        <begin position="14"/>
        <end position="130"/>
    </location>
</feature>
<dbReference type="InterPro" id="IPR001789">
    <property type="entry name" value="Sig_transdc_resp-reg_receiver"/>
</dbReference>
<evidence type="ECO:0000256" key="2">
    <source>
        <dbReference type="PROSITE-ProRule" id="PRU00169"/>
    </source>
</evidence>
<feature type="modified residue" description="4-aspartylphosphate" evidence="2">
    <location>
        <position position="65"/>
    </location>
</feature>
<dbReference type="EMBL" id="CP042425">
    <property type="protein sequence ID" value="QEL14207.1"/>
    <property type="molecule type" value="Genomic_DNA"/>
</dbReference>
<dbReference type="PANTHER" id="PTHR44591">
    <property type="entry name" value="STRESS RESPONSE REGULATOR PROTEIN 1"/>
    <property type="match status" value="1"/>
</dbReference>
<keyword evidence="1 2" id="KW-0597">Phosphoprotein</keyword>
<dbReference type="SUPFAM" id="SSF52172">
    <property type="entry name" value="CheY-like"/>
    <property type="match status" value="1"/>
</dbReference>
<evidence type="ECO:0000259" key="3">
    <source>
        <dbReference type="PROSITE" id="PS50110"/>
    </source>
</evidence>
<keyword evidence="4" id="KW-0418">Kinase</keyword>
<dbReference type="GO" id="GO:0000160">
    <property type="term" value="P:phosphorelay signal transduction system"/>
    <property type="evidence" value="ECO:0007669"/>
    <property type="project" value="InterPro"/>
</dbReference>
<sequence length="137" mass="15175">MIDTHQDYVDLRPLVLVVDDEEMIRTLVRSLLETNGYRVVEAENGFRAAELISNELEGVDLLITDVRMPGLTGPDLARKLRAEKPLLPIVFISGYVGDVVMDNGSHPRITEYLSKPFALPSMLAAVRRLLTNSGVAV</sequence>
<keyword evidence="5" id="KW-1185">Reference proteome</keyword>
<proteinExistence type="predicted"/>
<keyword evidence="4" id="KW-0808">Transferase</keyword>
<reference evidence="5" key="1">
    <citation type="submission" date="2019-08" db="EMBL/GenBank/DDBJ databases">
        <title>Limnoglobus roseus gen. nov., sp. nov., a novel freshwater planctomycete with a giant genome from the family Gemmataceae.</title>
        <authorList>
            <person name="Kulichevskaya I.S."/>
            <person name="Naumoff D.G."/>
            <person name="Miroshnikov K."/>
            <person name="Ivanova A."/>
            <person name="Philippov D.A."/>
            <person name="Hakobyan A."/>
            <person name="Rijpstra I.C."/>
            <person name="Sinninghe Damste J.S."/>
            <person name="Liesack W."/>
            <person name="Dedysh S.N."/>
        </authorList>
    </citation>
    <scope>NUCLEOTIDE SEQUENCE [LARGE SCALE GENOMIC DNA]</scope>
    <source>
        <strain evidence="5">PX52</strain>
    </source>
</reference>
<dbReference type="GO" id="GO:0016301">
    <property type="term" value="F:kinase activity"/>
    <property type="evidence" value="ECO:0007669"/>
    <property type="project" value="UniProtKB-KW"/>
</dbReference>
<dbReference type="KEGG" id="lrs:PX52LOC_01077"/>